<evidence type="ECO:0000256" key="1">
    <source>
        <dbReference type="SAM" id="MobiDB-lite"/>
    </source>
</evidence>
<dbReference type="EMBL" id="JAGKHQ010001149">
    <property type="protein sequence ID" value="KAG7460465.1"/>
    <property type="molecule type" value="Genomic_DNA"/>
</dbReference>
<dbReference type="AlphaFoldDB" id="A0AAV6PDW9"/>
<comment type="caution">
    <text evidence="2">The sequence shown here is derived from an EMBL/GenBank/DDBJ whole genome shotgun (WGS) entry which is preliminary data.</text>
</comment>
<proteinExistence type="predicted"/>
<gene>
    <name evidence="2" type="ORF">JOB18_020268</name>
</gene>
<dbReference type="Proteomes" id="UP000693946">
    <property type="component" value="Unassembled WGS sequence"/>
</dbReference>
<accession>A0AAV6PDW9</accession>
<feature type="region of interest" description="Disordered" evidence="1">
    <location>
        <begin position="32"/>
        <end position="74"/>
    </location>
</feature>
<name>A0AAV6PDW9_SOLSE</name>
<feature type="compositionally biased region" description="Basic and acidic residues" evidence="1">
    <location>
        <begin position="38"/>
        <end position="69"/>
    </location>
</feature>
<evidence type="ECO:0000313" key="3">
    <source>
        <dbReference type="Proteomes" id="UP000693946"/>
    </source>
</evidence>
<reference evidence="2 3" key="1">
    <citation type="journal article" date="2021" name="Sci. Rep.">
        <title>Chromosome anchoring in Senegalese sole (Solea senegalensis) reveals sex-associated markers and genome rearrangements in flatfish.</title>
        <authorList>
            <person name="Guerrero-Cozar I."/>
            <person name="Gomez-Garrido J."/>
            <person name="Berbel C."/>
            <person name="Martinez-Blanch J.F."/>
            <person name="Alioto T."/>
            <person name="Claros M.G."/>
            <person name="Gagnaire P.A."/>
            <person name="Manchado M."/>
        </authorList>
    </citation>
    <scope>NUCLEOTIDE SEQUENCE [LARGE SCALE GENOMIC DNA]</scope>
    <source>
        <strain evidence="2">Sse05_10M</strain>
    </source>
</reference>
<keyword evidence="3" id="KW-1185">Reference proteome</keyword>
<organism evidence="2 3">
    <name type="scientific">Solea senegalensis</name>
    <name type="common">Senegalese sole</name>
    <dbReference type="NCBI Taxonomy" id="28829"/>
    <lineage>
        <taxon>Eukaryota</taxon>
        <taxon>Metazoa</taxon>
        <taxon>Chordata</taxon>
        <taxon>Craniata</taxon>
        <taxon>Vertebrata</taxon>
        <taxon>Euteleostomi</taxon>
        <taxon>Actinopterygii</taxon>
        <taxon>Neopterygii</taxon>
        <taxon>Teleostei</taxon>
        <taxon>Neoteleostei</taxon>
        <taxon>Acanthomorphata</taxon>
        <taxon>Carangaria</taxon>
        <taxon>Pleuronectiformes</taxon>
        <taxon>Pleuronectoidei</taxon>
        <taxon>Soleidae</taxon>
        <taxon>Solea</taxon>
    </lineage>
</organism>
<protein>
    <submittedName>
        <fullName evidence="2">Uncharacterized protein</fullName>
    </submittedName>
</protein>
<evidence type="ECO:0000313" key="2">
    <source>
        <dbReference type="EMBL" id="KAG7460465.1"/>
    </source>
</evidence>
<sequence length="99" mass="11345">MSRRNPELAVVLTEVRVCSRVEVSLNSLNMNNHNTLEQSRRGADEVQTRSRRGADEVQTRSRRGADEVQTRTSVDTFERSRLHDPVTFVLVSKSLCLWC</sequence>